<evidence type="ECO:0000313" key="3">
    <source>
        <dbReference type="EMBL" id="MBI5252425.1"/>
    </source>
</evidence>
<keyword evidence="1" id="KW-0680">Restriction system</keyword>
<dbReference type="SUPFAM" id="SSF116734">
    <property type="entry name" value="DNA methylase specificity domain"/>
    <property type="match status" value="1"/>
</dbReference>
<accession>A0A9D6V5E1</accession>
<dbReference type="GO" id="GO:0003677">
    <property type="term" value="F:DNA binding"/>
    <property type="evidence" value="ECO:0007669"/>
    <property type="project" value="UniProtKB-KW"/>
</dbReference>
<gene>
    <name evidence="3" type="ORF">HY912_23265</name>
</gene>
<protein>
    <submittedName>
        <fullName evidence="3">Uncharacterized protein</fullName>
    </submittedName>
</protein>
<dbReference type="Gene3D" id="3.90.220.20">
    <property type="entry name" value="DNA methylase specificity domains"/>
    <property type="match status" value="1"/>
</dbReference>
<dbReference type="EMBL" id="JACRDE010000606">
    <property type="protein sequence ID" value="MBI5252425.1"/>
    <property type="molecule type" value="Genomic_DNA"/>
</dbReference>
<comment type="caution">
    <text evidence="3">The sequence shown here is derived from an EMBL/GenBank/DDBJ whole genome shotgun (WGS) entry which is preliminary data.</text>
</comment>
<dbReference type="GO" id="GO:0009307">
    <property type="term" value="P:DNA restriction-modification system"/>
    <property type="evidence" value="ECO:0007669"/>
    <property type="project" value="UniProtKB-KW"/>
</dbReference>
<reference evidence="3" key="1">
    <citation type="submission" date="2020-07" db="EMBL/GenBank/DDBJ databases">
        <title>Huge and variable diversity of episymbiotic CPR bacteria and DPANN archaea in groundwater ecosystems.</title>
        <authorList>
            <person name="He C.Y."/>
            <person name="Keren R."/>
            <person name="Whittaker M."/>
            <person name="Farag I.F."/>
            <person name="Doudna J."/>
            <person name="Cate J.H.D."/>
            <person name="Banfield J.F."/>
        </authorList>
    </citation>
    <scope>NUCLEOTIDE SEQUENCE</scope>
    <source>
        <strain evidence="3">NC_groundwater_1664_Pr3_B-0.1um_52_9</strain>
    </source>
</reference>
<dbReference type="InterPro" id="IPR044946">
    <property type="entry name" value="Restrct_endonuc_typeI_TRD_sf"/>
</dbReference>
<dbReference type="Gene3D" id="3.40.50.150">
    <property type="entry name" value="Vaccinia Virus protein VP39"/>
    <property type="match status" value="1"/>
</dbReference>
<evidence type="ECO:0000256" key="2">
    <source>
        <dbReference type="ARBA" id="ARBA00023125"/>
    </source>
</evidence>
<organism evidence="3 4">
    <name type="scientific">Desulfomonile tiedjei</name>
    <dbReference type="NCBI Taxonomy" id="2358"/>
    <lineage>
        <taxon>Bacteria</taxon>
        <taxon>Pseudomonadati</taxon>
        <taxon>Thermodesulfobacteriota</taxon>
        <taxon>Desulfomonilia</taxon>
        <taxon>Desulfomonilales</taxon>
        <taxon>Desulfomonilaceae</taxon>
        <taxon>Desulfomonile</taxon>
    </lineage>
</organism>
<sequence length="760" mass="86781">MTTIFAEILKALLFKGEPDRDLVVLSDPTNNDRDRKVTGAYGFPEGVFPDFCAIRKLAGGEGFISAMKDMLVLEKPTRLFIVPPFQSYKDLPNQLSTEFHSMNLEEIVIQVAMQNLNPGTIVGVLLPLGTLVDEHSRGFRERLSDSGTIMYVIELSNRQQLLPDVHSAFRMVIVIMIAGKADSELLRFWKMPDTVEEEQDEPIVSDLLRLSKQQGGQTNFGYVLRQRLPQGSPLSFDMYHPSVGKTIRDISILGAVRPLGELAEVFFGHLNLRRDAAMLTDSDSDRGIPVIEGRDILSDGTIVVENTRYTSKHVPPEKCLKPGDICTRRLVGPKPFRFYVTQIQESNLVSASDSVIIIRRRSSTGDEDWLILKLFLRSPKFLELLASQTTSQSIRIGDFRNIPVPISDPTLKLALTELLQASEIFSVWKTETEKAIGSLFDFESVKDSRMYLLSQGRRLRQRVHAARQMDEFSYRVRTQFPHPIAFRWRTVESCKPDLEGYLYVLECAEITLCYLASMAIVLAYRVMNDEIKRLSEIAKRLADRASGTSMGDWVAILIDARKFRRLSSTRESIPFYEVLLCLDDNRIKQALDNLKRRRNDQAHGRGPKGSDIPKAFKEARSDLEQLLEGIEFVSEYPLIYVEVTERDSLQRTTEYQYRTLMGDHPLVPLQRNTTQMAEVEAHSLYLLDRNDHLYLLRPLMTRRECPHCGNWATFYLDSYNKHDDKCILKSMEHSHTVEDTNIPGAFRLLGMLPSMARRTD</sequence>
<dbReference type="AlphaFoldDB" id="A0A9D6V5E1"/>
<name>A0A9D6V5E1_9BACT</name>
<evidence type="ECO:0000313" key="4">
    <source>
        <dbReference type="Proteomes" id="UP000807825"/>
    </source>
</evidence>
<dbReference type="Proteomes" id="UP000807825">
    <property type="component" value="Unassembled WGS sequence"/>
</dbReference>
<evidence type="ECO:0000256" key="1">
    <source>
        <dbReference type="ARBA" id="ARBA00022747"/>
    </source>
</evidence>
<proteinExistence type="predicted"/>
<dbReference type="InterPro" id="IPR029063">
    <property type="entry name" value="SAM-dependent_MTases_sf"/>
</dbReference>
<keyword evidence="2" id="KW-0238">DNA-binding</keyword>